<accession>A0A5D6W7P9</accession>
<dbReference type="EMBL" id="VTOY01000004">
    <property type="protein sequence ID" value="TYZ22979.1"/>
    <property type="molecule type" value="Genomic_DNA"/>
</dbReference>
<gene>
    <name evidence="1" type="ORF">FZ040_07105</name>
</gene>
<comment type="caution">
    <text evidence="1">The sequence shown here is derived from an EMBL/GenBank/DDBJ whole genome shotgun (WGS) entry which is preliminary data.</text>
</comment>
<evidence type="ECO:0000313" key="1">
    <source>
        <dbReference type="EMBL" id="TYZ22979.1"/>
    </source>
</evidence>
<reference evidence="1 2" key="1">
    <citation type="submission" date="2019-08" db="EMBL/GenBank/DDBJ databases">
        <title>Selenomonas sp. mPRGC5 and Selenomonas sp. mPRGC8 isolated from ruminal fluid of dairy goat (Capra hircus).</title>
        <authorList>
            <person name="Poothong S."/>
            <person name="Nuengjamnong C."/>
            <person name="Tanasupawat S."/>
        </authorList>
    </citation>
    <scope>NUCLEOTIDE SEQUENCE [LARGE SCALE GENOMIC DNA]</scope>
    <source>
        <strain evidence="2">mPRGC5</strain>
    </source>
</reference>
<sequence>MLGFKDWLTKAAGRKAATDKTGIQLIASILACYPEIESVSYVPEATEMTLDFVLEGKVAKEELEPFAKLLDDSLQAYHELDSGAPVWMAVEAESHGRATMVHIHRQLITMTRGELTLITTLFRETFTNRLKCDKHTPDQLEPEFADAQSAVLDTLLDQNQEYRIKEKMIGIRDKDRVVVYNR</sequence>
<proteinExistence type="predicted"/>
<keyword evidence="2" id="KW-1185">Reference proteome</keyword>
<dbReference type="Proteomes" id="UP000323646">
    <property type="component" value="Unassembled WGS sequence"/>
</dbReference>
<organism evidence="1 2">
    <name type="scientific">Selenomonas ruminis</name>
    <dbReference type="NCBI Taxonomy" id="2593411"/>
    <lineage>
        <taxon>Bacteria</taxon>
        <taxon>Bacillati</taxon>
        <taxon>Bacillota</taxon>
        <taxon>Negativicutes</taxon>
        <taxon>Selenomonadales</taxon>
        <taxon>Selenomonadaceae</taxon>
        <taxon>Selenomonas</taxon>
    </lineage>
</organism>
<dbReference type="PROSITE" id="PS51257">
    <property type="entry name" value="PROKAR_LIPOPROTEIN"/>
    <property type="match status" value="1"/>
</dbReference>
<dbReference type="AlphaFoldDB" id="A0A5D6W7P9"/>
<evidence type="ECO:0000313" key="2">
    <source>
        <dbReference type="Proteomes" id="UP000323646"/>
    </source>
</evidence>
<dbReference type="OrthoDB" id="2381281at2"/>
<dbReference type="RefSeq" id="WP_149171372.1">
    <property type="nucleotide sequence ID" value="NZ_VTOY01000004.1"/>
</dbReference>
<protein>
    <submittedName>
        <fullName evidence="1">Uncharacterized protein</fullName>
    </submittedName>
</protein>
<name>A0A5D6W7P9_9FIRM</name>